<dbReference type="Pfam" id="PF06985">
    <property type="entry name" value="HET"/>
    <property type="match status" value="1"/>
</dbReference>
<gene>
    <name evidence="2" type="ORF">UCREL1_5525</name>
</gene>
<dbReference type="EMBL" id="KB706423">
    <property type="protein sequence ID" value="EMR67472.1"/>
    <property type="molecule type" value="Genomic_DNA"/>
</dbReference>
<dbReference type="InterPro" id="IPR052895">
    <property type="entry name" value="HetReg/Transcr_Mod"/>
</dbReference>
<dbReference type="OMA" id="CELRARE"/>
<dbReference type="PANTHER" id="PTHR24148">
    <property type="entry name" value="ANKYRIN REPEAT DOMAIN-CONTAINING PROTEIN 39 HOMOLOG-RELATED"/>
    <property type="match status" value="1"/>
</dbReference>
<dbReference type="Proteomes" id="UP000012174">
    <property type="component" value="Unassembled WGS sequence"/>
</dbReference>
<dbReference type="AlphaFoldDB" id="M7ST81"/>
<organism evidence="2 3">
    <name type="scientific">Eutypa lata (strain UCR-EL1)</name>
    <name type="common">Grapevine dieback disease fungus</name>
    <name type="synonym">Eutypa armeniacae</name>
    <dbReference type="NCBI Taxonomy" id="1287681"/>
    <lineage>
        <taxon>Eukaryota</taxon>
        <taxon>Fungi</taxon>
        <taxon>Dikarya</taxon>
        <taxon>Ascomycota</taxon>
        <taxon>Pezizomycotina</taxon>
        <taxon>Sordariomycetes</taxon>
        <taxon>Xylariomycetidae</taxon>
        <taxon>Xylariales</taxon>
        <taxon>Diatrypaceae</taxon>
        <taxon>Eutypa</taxon>
    </lineage>
</organism>
<name>M7ST81_EUTLA</name>
<reference evidence="3" key="1">
    <citation type="journal article" date="2013" name="Genome Announc.">
        <title>Draft genome sequence of the grapevine dieback fungus Eutypa lata UCR-EL1.</title>
        <authorList>
            <person name="Blanco-Ulate B."/>
            <person name="Rolshausen P.E."/>
            <person name="Cantu D."/>
        </authorList>
    </citation>
    <scope>NUCLEOTIDE SEQUENCE [LARGE SCALE GENOMIC DNA]</scope>
    <source>
        <strain evidence="3">UCR-EL1</strain>
    </source>
</reference>
<sequence length="386" mass="44221">MTSLERQDGNMYGGVREPAYGILTYTWGRWSSHDGPHIDISGVSWRIPAVNEVEAFTVAEFQEVVRKMGEVNKFAWVDVACIDQENNAVKMDEIGNQVGIFAKADSVFVWLWKLPAHSLQAALDDIFYCSMYLQLGYREELDRDLLTVLTQLKQSVDALLDDWWFTSLWTLQEGILRRDALVLARDAQPIQYSQSENHAHVYTRFISNTLWNLRLALEDPFCSFKEPPYSHLSLHIVERIKKAGYATTPFALNPNIQYAAAQFRKTSDSLDRIYGITSIYNLRVGASVPGSDISRHYTFEELETEFAVALNAKSPLLGQMFIHTDKSRETKTWQISQKSKVIMDLTDYRSEYQPSECCEISGSSCEYAQVEGRFSLREIHFHPIIP</sequence>
<feature type="domain" description="Heterokaryon incompatibility" evidence="1">
    <location>
        <begin position="20"/>
        <end position="173"/>
    </location>
</feature>
<dbReference type="KEGG" id="ela:UCREL1_5525"/>
<dbReference type="PANTHER" id="PTHR24148:SF64">
    <property type="entry name" value="HETEROKARYON INCOMPATIBILITY DOMAIN-CONTAINING PROTEIN"/>
    <property type="match status" value="1"/>
</dbReference>
<dbReference type="OrthoDB" id="2157530at2759"/>
<keyword evidence="3" id="KW-1185">Reference proteome</keyword>
<evidence type="ECO:0000313" key="3">
    <source>
        <dbReference type="Proteomes" id="UP000012174"/>
    </source>
</evidence>
<dbReference type="InterPro" id="IPR010730">
    <property type="entry name" value="HET"/>
</dbReference>
<protein>
    <recommendedName>
        <fullName evidence="1">Heterokaryon incompatibility domain-containing protein</fullName>
    </recommendedName>
</protein>
<dbReference type="HOGENOM" id="CLU_715782_0_0_1"/>
<evidence type="ECO:0000313" key="2">
    <source>
        <dbReference type="EMBL" id="EMR67472.1"/>
    </source>
</evidence>
<proteinExistence type="predicted"/>
<evidence type="ECO:0000259" key="1">
    <source>
        <dbReference type="Pfam" id="PF06985"/>
    </source>
</evidence>
<accession>M7ST81</accession>
<dbReference type="eggNOG" id="ENOG502SUUJ">
    <property type="taxonomic scope" value="Eukaryota"/>
</dbReference>